<dbReference type="AlphaFoldDB" id="A0A1I1KTA9"/>
<evidence type="ECO:0008006" key="3">
    <source>
        <dbReference type="Google" id="ProtNLM"/>
    </source>
</evidence>
<organism evidence="1 2">
    <name type="scientific">Kushneria avicenniae</name>
    <dbReference type="NCBI Taxonomy" id="402385"/>
    <lineage>
        <taxon>Bacteria</taxon>
        <taxon>Pseudomonadati</taxon>
        <taxon>Pseudomonadota</taxon>
        <taxon>Gammaproteobacteria</taxon>
        <taxon>Oceanospirillales</taxon>
        <taxon>Halomonadaceae</taxon>
        <taxon>Kushneria</taxon>
    </lineage>
</organism>
<dbReference type="PANTHER" id="PTHR37031">
    <property type="entry name" value="METALLOPHOSPHATASE BINDING DOMAIN PROTEIN"/>
    <property type="match status" value="1"/>
</dbReference>
<evidence type="ECO:0000313" key="1">
    <source>
        <dbReference type="EMBL" id="SFC64064.1"/>
    </source>
</evidence>
<evidence type="ECO:0000313" key="2">
    <source>
        <dbReference type="Proteomes" id="UP000199046"/>
    </source>
</evidence>
<gene>
    <name evidence="1" type="ORF">SAMN05421848_2176</name>
</gene>
<protein>
    <recommendedName>
        <fullName evidence="3">PhoD-like phosphatase</fullName>
    </recommendedName>
</protein>
<dbReference type="InterPro" id="IPR029052">
    <property type="entry name" value="Metallo-depent_PP-like"/>
</dbReference>
<dbReference type="SUPFAM" id="SSF56300">
    <property type="entry name" value="Metallo-dependent phosphatases"/>
    <property type="match status" value="1"/>
</dbReference>
<accession>A0A1I1KTA9</accession>
<dbReference type="Proteomes" id="UP000199046">
    <property type="component" value="Unassembled WGS sequence"/>
</dbReference>
<dbReference type="Gene3D" id="3.60.21.70">
    <property type="entry name" value="PhoD-like phosphatase"/>
    <property type="match status" value="1"/>
</dbReference>
<reference evidence="2" key="1">
    <citation type="submission" date="2016-10" db="EMBL/GenBank/DDBJ databases">
        <authorList>
            <person name="Varghese N."/>
            <person name="Submissions S."/>
        </authorList>
    </citation>
    <scope>NUCLEOTIDE SEQUENCE [LARGE SCALE GENOMIC DNA]</scope>
    <source>
        <strain evidence="2">DSM 23439</strain>
    </source>
</reference>
<dbReference type="PANTHER" id="PTHR37031:SF2">
    <property type="entry name" value="PHOD-LIKE PHOSPHATASE METALLOPHOSPHATASE DOMAIN-CONTAINING PROTEIN"/>
    <property type="match status" value="1"/>
</dbReference>
<dbReference type="InterPro" id="IPR018946">
    <property type="entry name" value="PhoD-like_MPP"/>
</dbReference>
<name>A0A1I1KTA9_9GAMM</name>
<dbReference type="EMBL" id="FOLY01000004">
    <property type="protein sequence ID" value="SFC64064.1"/>
    <property type="molecule type" value="Genomic_DNA"/>
</dbReference>
<dbReference type="InterPro" id="IPR038607">
    <property type="entry name" value="PhoD-like_sf"/>
</dbReference>
<dbReference type="STRING" id="402385.SAMN05421848_2176"/>
<keyword evidence="2" id="KW-1185">Reference proteome</keyword>
<dbReference type="CDD" id="cd07389">
    <property type="entry name" value="MPP_PhoD"/>
    <property type="match status" value="1"/>
</dbReference>
<sequence>MTISNGIVPDPLSNRAVSVVTMSEDVSGKVNQCTGEALPDILAGPMLRRLLPERMTLWLVASKALTLTLVLERQGERSAHLPLDEQQCRRLSIGTHAVVHMIDVAIRPAFDEGEVLSYDLLIEAQGASTGMAEWAPQLCLEGERRPRVRHSMTLVSIAHGSCRRPHFDAPDGLARLDRQLNAQRSTPEQWPSLLMMTGDQIYADDVAGPMLLAINALVSRLGLYHERFDQAEIDDSQALMEDPWLYRRHRLLPATSDNRLLQRYFFRGKQKPIFTAAGADNHLISLGEILAMYLLVWSEVPWQLINVTPPALEEDKAALFKREQAALAHFVEELPAVRRVMAHLPVYMIFDDHDVTDDWNLTAQWERTALEHPFSRRIMGNALMGYLICQGWGNAPEHFDGPMMTRLETYCRAPEEAHHSAMIEALFRFEHWHYSLPTHPAMVVLDTRTRRWRSENGLHKPSGLMDWEALTELQQELMGHDAVIMVSAAPVFGVKLIEIVQRVFVWFNRPLLVDAENWMSHRGAAYVMLNIFRHRNTPQNFVVLSGDVHYSFAYDVQLRGQHRSPDIWQVTSSGIRNQFPDRLLDIFDRINRWLFAPWSPVNWLTKRRYMVIRPRQPDNRSPGERLVNKAGIGLLYLDDQGRPRDIIQLGGDDQDVRFERDDP</sequence>
<proteinExistence type="predicted"/>